<evidence type="ECO:0000313" key="2">
    <source>
        <dbReference type="Proteomes" id="UP000299102"/>
    </source>
</evidence>
<keyword evidence="2" id="KW-1185">Reference proteome</keyword>
<name>A0A4C1Z3A1_EUMVA</name>
<accession>A0A4C1Z3A1</accession>
<protein>
    <submittedName>
        <fullName evidence="1">Uncharacterized protein</fullName>
    </submittedName>
</protein>
<dbReference type="EMBL" id="BGZK01001603">
    <property type="protein sequence ID" value="GBP83076.1"/>
    <property type="molecule type" value="Genomic_DNA"/>
</dbReference>
<reference evidence="1 2" key="1">
    <citation type="journal article" date="2019" name="Commun. Biol.">
        <title>The bagworm genome reveals a unique fibroin gene that provides high tensile strength.</title>
        <authorList>
            <person name="Kono N."/>
            <person name="Nakamura H."/>
            <person name="Ohtoshi R."/>
            <person name="Tomita M."/>
            <person name="Numata K."/>
            <person name="Arakawa K."/>
        </authorList>
    </citation>
    <scope>NUCLEOTIDE SEQUENCE [LARGE SCALE GENOMIC DNA]</scope>
</reference>
<gene>
    <name evidence="1" type="ORF">EVAR_70129_1</name>
</gene>
<organism evidence="1 2">
    <name type="scientific">Eumeta variegata</name>
    <name type="common">Bagworm moth</name>
    <name type="synonym">Eumeta japonica</name>
    <dbReference type="NCBI Taxonomy" id="151549"/>
    <lineage>
        <taxon>Eukaryota</taxon>
        <taxon>Metazoa</taxon>
        <taxon>Ecdysozoa</taxon>
        <taxon>Arthropoda</taxon>
        <taxon>Hexapoda</taxon>
        <taxon>Insecta</taxon>
        <taxon>Pterygota</taxon>
        <taxon>Neoptera</taxon>
        <taxon>Endopterygota</taxon>
        <taxon>Lepidoptera</taxon>
        <taxon>Glossata</taxon>
        <taxon>Ditrysia</taxon>
        <taxon>Tineoidea</taxon>
        <taxon>Psychidae</taxon>
        <taxon>Oiketicinae</taxon>
        <taxon>Eumeta</taxon>
    </lineage>
</organism>
<comment type="caution">
    <text evidence="1">The sequence shown here is derived from an EMBL/GenBank/DDBJ whole genome shotgun (WGS) entry which is preliminary data.</text>
</comment>
<sequence length="108" mass="12587">MICAERRLGSCDRFRAPPRERMRDLFPHSVEKRNVRNWISEVGKISPLCTGLCQAFYFCSRHFPVLKSEFVSSKPWTTDERMAKKTAWEETSYFDIQTLKGAEHAVDA</sequence>
<evidence type="ECO:0000313" key="1">
    <source>
        <dbReference type="EMBL" id="GBP83076.1"/>
    </source>
</evidence>
<dbReference type="Proteomes" id="UP000299102">
    <property type="component" value="Unassembled WGS sequence"/>
</dbReference>
<dbReference type="AlphaFoldDB" id="A0A4C1Z3A1"/>
<proteinExistence type="predicted"/>